<keyword evidence="3" id="KW-0677">Repeat</keyword>
<evidence type="ECO:0000256" key="3">
    <source>
        <dbReference type="ARBA" id="ARBA00022737"/>
    </source>
</evidence>
<comment type="subcellular location">
    <subcellularLocation>
        <location evidence="1">Nucleus</location>
    </subcellularLocation>
</comment>
<keyword evidence="4 9" id="KW-0863">Zinc-finger</keyword>
<feature type="domain" description="C2H2-type" evidence="11">
    <location>
        <begin position="292"/>
        <end position="319"/>
    </location>
</feature>
<keyword evidence="5" id="KW-0862">Zinc</keyword>
<dbReference type="SUPFAM" id="SSF49329">
    <property type="entry name" value="Cu,Zn superoxide dismutase-like"/>
    <property type="match status" value="1"/>
</dbReference>
<evidence type="ECO:0000256" key="1">
    <source>
        <dbReference type="ARBA" id="ARBA00004123"/>
    </source>
</evidence>
<feature type="compositionally biased region" description="Low complexity" evidence="10">
    <location>
        <begin position="191"/>
        <end position="205"/>
    </location>
</feature>
<dbReference type="CDD" id="cd00305">
    <property type="entry name" value="Cu-Zn_Superoxide_Dismutase"/>
    <property type="match status" value="1"/>
</dbReference>
<dbReference type="OMA" id="ACEEVVW"/>
<feature type="region of interest" description="Disordered" evidence="10">
    <location>
        <begin position="184"/>
        <end position="228"/>
    </location>
</feature>
<dbReference type="PANTHER" id="PTHR26374:SF466">
    <property type="entry name" value="OS09G0122000 PROTEIN"/>
    <property type="match status" value="1"/>
</dbReference>
<feature type="compositionally biased region" description="Gly residues" evidence="10">
    <location>
        <begin position="206"/>
        <end position="222"/>
    </location>
</feature>
<evidence type="ECO:0000259" key="11">
    <source>
        <dbReference type="PROSITE" id="PS50157"/>
    </source>
</evidence>
<evidence type="ECO:0000313" key="12">
    <source>
        <dbReference type="EMBL" id="KAF8395287.1"/>
    </source>
</evidence>
<evidence type="ECO:0000256" key="5">
    <source>
        <dbReference type="ARBA" id="ARBA00022833"/>
    </source>
</evidence>
<dbReference type="PANTHER" id="PTHR26374">
    <property type="entry name" value="ZINC FINGER PROTEIN ZAT5"/>
    <property type="match status" value="1"/>
</dbReference>
<keyword evidence="8" id="KW-0539">Nucleus</keyword>
<dbReference type="PROSITE" id="PS50157">
    <property type="entry name" value="ZINC_FINGER_C2H2_2"/>
    <property type="match status" value="2"/>
</dbReference>
<dbReference type="PRINTS" id="PR00068">
    <property type="entry name" value="CUZNDISMTASE"/>
</dbReference>
<dbReference type="Proteomes" id="UP000655225">
    <property type="component" value="Unassembled WGS sequence"/>
</dbReference>
<keyword evidence="6" id="KW-0805">Transcription regulation</keyword>
<evidence type="ECO:0000256" key="6">
    <source>
        <dbReference type="ARBA" id="ARBA00023015"/>
    </source>
</evidence>
<dbReference type="InterPro" id="IPR013087">
    <property type="entry name" value="Znf_C2H2_type"/>
</dbReference>
<dbReference type="OrthoDB" id="6077919at2759"/>
<evidence type="ECO:0000256" key="9">
    <source>
        <dbReference type="PROSITE-ProRule" id="PRU00042"/>
    </source>
</evidence>
<evidence type="ECO:0000256" key="10">
    <source>
        <dbReference type="SAM" id="MobiDB-lite"/>
    </source>
</evidence>
<dbReference type="InterPro" id="IPR036236">
    <property type="entry name" value="Znf_C2H2_sf"/>
</dbReference>
<dbReference type="GO" id="GO:0008270">
    <property type="term" value="F:zinc ion binding"/>
    <property type="evidence" value="ECO:0007669"/>
    <property type="project" value="UniProtKB-KW"/>
</dbReference>
<proteinExistence type="predicted"/>
<evidence type="ECO:0000256" key="2">
    <source>
        <dbReference type="ARBA" id="ARBA00022723"/>
    </source>
</evidence>
<sequence length="453" mass="47614">MQALLAAMAANAILSASSPSLPLLSSFSNPNSPFHSSFVRHSLKLAVAPKSLSIAAETKKAVVVLKGSSPVQGVVTLTQADGGAHFNPNKLTHGAPEDEIRHAGDLGNIVANADGVAEATIVDNQITLSGPSAVIGRALVVHELEDDLGKGGHELSLTTGNAGGRLACEEVVWSNDLTHIVKGKRTKRLRPSSPLSLSMTTSSSSGVGGGGGGSVSGGGGGDDFTIPSPTTSLEFAESTEVEEDMANCLILLAQGKSRDGPRQIGEGGGMERVSSRRFAEQSITAKAGFYVYECKTCNRCFPSFQALGGHRASHKKPKAMVEERKALGLLKDEGQSNNNSLPPPLYIGNKANLSSYNKSRIHECSICGSEFSSGQALGGHMRRHKTLMSNNAAAMTMTTITSESQGAKKPRNILSLDLNLPAPEDDHRESKFPFALKQQSLIFSASPLVDCHY</sequence>
<dbReference type="InterPro" id="IPR001424">
    <property type="entry name" value="SOD_Cu_Zn_dom"/>
</dbReference>
<keyword evidence="2" id="KW-0479">Metal-binding</keyword>
<reference evidence="12 13" key="1">
    <citation type="submission" date="2020-04" db="EMBL/GenBank/DDBJ databases">
        <title>Plant Genome Project.</title>
        <authorList>
            <person name="Zhang R.-G."/>
        </authorList>
    </citation>
    <scope>NUCLEOTIDE SEQUENCE [LARGE SCALE GENOMIC DNA]</scope>
    <source>
        <strain evidence="12">YNK0</strain>
        <tissue evidence="12">Leaf</tissue>
    </source>
</reference>
<dbReference type="Pfam" id="PF00080">
    <property type="entry name" value="Sod_Cu"/>
    <property type="match status" value="1"/>
</dbReference>
<dbReference type="InterPro" id="IPR036423">
    <property type="entry name" value="SOD-like_Cu/Zn_dom_sf"/>
</dbReference>
<organism evidence="12 13">
    <name type="scientific">Tetracentron sinense</name>
    <name type="common">Spur-leaf</name>
    <dbReference type="NCBI Taxonomy" id="13715"/>
    <lineage>
        <taxon>Eukaryota</taxon>
        <taxon>Viridiplantae</taxon>
        <taxon>Streptophyta</taxon>
        <taxon>Embryophyta</taxon>
        <taxon>Tracheophyta</taxon>
        <taxon>Spermatophyta</taxon>
        <taxon>Magnoliopsida</taxon>
        <taxon>Trochodendrales</taxon>
        <taxon>Trochodendraceae</taxon>
        <taxon>Tetracentron</taxon>
    </lineage>
</organism>
<dbReference type="Pfam" id="PF13912">
    <property type="entry name" value="zf-C2H2_6"/>
    <property type="match status" value="2"/>
</dbReference>
<protein>
    <recommendedName>
        <fullName evidence="11">C2H2-type domain-containing protein</fullName>
    </recommendedName>
</protein>
<evidence type="ECO:0000256" key="7">
    <source>
        <dbReference type="ARBA" id="ARBA00023163"/>
    </source>
</evidence>
<feature type="domain" description="C2H2-type" evidence="11">
    <location>
        <begin position="362"/>
        <end position="384"/>
    </location>
</feature>
<dbReference type="Gene3D" id="3.30.160.60">
    <property type="entry name" value="Classic Zinc Finger"/>
    <property type="match status" value="1"/>
</dbReference>
<dbReference type="SMART" id="SM00355">
    <property type="entry name" value="ZnF_C2H2"/>
    <property type="match status" value="2"/>
</dbReference>
<dbReference type="AlphaFoldDB" id="A0A834Z1W6"/>
<dbReference type="GO" id="GO:0005634">
    <property type="term" value="C:nucleus"/>
    <property type="evidence" value="ECO:0007669"/>
    <property type="project" value="UniProtKB-SubCell"/>
</dbReference>
<accession>A0A834Z1W6</accession>
<dbReference type="PROSITE" id="PS00028">
    <property type="entry name" value="ZINC_FINGER_C2H2_1"/>
    <property type="match status" value="2"/>
</dbReference>
<name>A0A834Z1W6_TETSI</name>
<keyword evidence="13" id="KW-1185">Reference proteome</keyword>
<evidence type="ECO:0000256" key="4">
    <source>
        <dbReference type="ARBA" id="ARBA00022771"/>
    </source>
</evidence>
<dbReference type="Gene3D" id="2.60.40.200">
    <property type="entry name" value="Superoxide dismutase, copper/zinc binding domain"/>
    <property type="match status" value="1"/>
</dbReference>
<evidence type="ECO:0000313" key="13">
    <source>
        <dbReference type="Proteomes" id="UP000655225"/>
    </source>
</evidence>
<evidence type="ECO:0000256" key="8">
    <source>
        <dbReference type="ARBA" id="ARBA00023242"/>
    </source>
</evidence>
<gene>
    <name evidence="12" type="ORF">HHK36_019230</name>
</gene>
<dbReference type="GO" id="GO:0006801">
    <property type="term" value="P:superoxide metabolic process"/>
    <property type="evidence" value="ECO:0007669"/>
    <property type="project" value="InterPro"/>
</dbReference>
<keyword evidence="7" id="KW-0804">Transcription</keyword>
<comment type="caution">
    <text evidence="12">The sequence shown here is derived from an EMBL/GenBank/DDBJ whole genome shotgun (WGS) entry which is preliminary data.</text>
</comment>
<dbReference type="SUPFAM" id="SSF57667">
    <property type="entry name" value="beta-beta-alpha zinc fingers"/>
    <property type="match status" value="1"/>
</dbReference>
<dbReference type="EMBL" id="JABCRI010000013">
    <property type="protein sequence ID" value="KAF8395287.1"/>
    <property type="molecule type" value="Genomic_DNA"/>
</dbReference>